<dbReference type="OrthoDB" id="639967at2"/>
<reference evidence="1 2" key="1">
    <citation type="journal article" date="2011" name="Stand. Genomic Sci.">
        <title>Complete genome sequence of Haliscomenobacter hydrossis type strain (O).</title>
        <authorList>
            <consortium name="US DOE Joint Genome Institute (JGI-PGF)"/>
            <person name="Daligault H."/>
            <person name="Lapidus A."/>
            <person name="Zeytun A."/>
            <person name="Nolan M."/>
            <person name="Lucas S."/>
            <person name="Del Rio T.G."/>
            <person name="Tice H."/>
            <person name="Cheng J.F."/>
            <person name="Tapia R."/>
            <person name="Han C."/>
            <person name="Goodwin L."/>
            <person name="Pitluck S."/>
            <person name="Liolios K."/>
            <person name="Pagani I."/>
            <person name="Ivanova N."/>
            <person name="Huntemann M."/>
            <person name="Mavromatis K."/>
            <person name="Mikhailova N."/>
            <person name="Pati A."/>
            <person name="Chen A."/>
            <person name="Palaniappan K."/>
            <person name="Land M."/>
            <person name="Hauser L."/>
            <person name="Brambilla E.M."/>
            <person name="Rohde M."/>
            <person name="Verbarg S."/>
            <person name="Goker M."/>
            <person name="Bristow J."/>
            <person name="Eisen J.A."/>
            <person name="Markowitz V."/>
            <person name="Hugenholtz P."/>
            <person name="Kyrpides N.C."/>
            <person name="Klenk H.P."/>
            <person name="Woyke T."/>
        </authorList>
    </citation>
    <scope>NUCLEOTIDE SEQUENCE [LARGE SCALE GENOMIC DNA]</scope>
    <source>
        <strain evidence="2">ATCC 27775 / DSM 1100 / LMG 10767 / O</strain>
    </source>
</reference>
<name>F4L6H5_HALH1</name>
<gene>
    <name evidence="1" type="ordered locus">Halhy_1933</name>
</gene>
<dbReference type="eggNOG" id="ENOG502ZC1P">
    <property type="taxonomic scope" value="Bacteria"/>
</dbReference>
<dbReference type="HOGENOM" id="CLU_343784_0_0_10"/>
<dbReference type="STRING" id="760192.Halhy_1933"/>
<dbReference type="RefSeq" id="WP_013764371.1">
    <property type="nucleotide sequence ID" value="NC_015510.1"/>
</dbReference>
<protein>
    <recommendedName>
        <fullName evidence="3">Tetratricopeptide repeat protein</fullName>
    </recommendedName>
</protein>
<accession>F4L6H5</accession>
<dbReference type="EMBL" id="CP002691">
    <property type="protein sequence ID" value="AEE49818.1"/>
    <property type="molecule type" value="Genomic_DNA"/>
</dbReference>
<dbReference type="InterPro" id="IPR011990">
    <property type="entry name" value="TPR-like_helical_dom_sf"/>
</dbReference>
<proteinExistence type="predicted"/>
<dbReference type="AlphaFoldDB" id="F4L6H5"/>
<organism evidence="1 2">
    <name type="scientific">Haliscomenobacter hydrossis (strain ATCC 27775 / DSM 1100 / LMG 10767 / O)</name>
    <dbReference type="NCBI Taxonomy" id="760192"/>
    <lineage>
        <taxon>Bacteria</taxon>
        <taxon>Pseudomonadati</taxon>
        <taxon>Bacteroidota</taxon>
        <taxon>Saprospiria</taxon>
        <taxon>Saprospirales</taxon>
        <taxon>Haliscomenobacteraceae</taxon>
        <taxon>Haliscomenobacter</taxon>
    </lineage>
</organism>
<dbReference type="Proteomes" id="UP000008461">
    <property type="component" value="Chromosome"/>
</dbReference>
<dbReference type="KEGG" id="hhy:Halhy_1933"/>
<evidence type="ECO:0008006" key="3">
    <source>
        <dbReference type="Google" id="ProtNLM"/>
    </source>
</evidence>
<keyword evidence="2" id="KW-1185">Reference proteome</keyword>
<evidence type="ECO:0000313" key="2">
    <source>
        <dbReference type="Proteomes" id="UP000008461"/>
    </source>
</evidence>
<reference key="2">
    <citation type="submission" date="2011-04" db="EMBL/GenBank/DDBJ databases">
        <title>Complete sequence of chromosome of Haliscomenobacter hydrossis DSM 1100.</title>
        <authorList>
            <consortium name="US DOE Joint Genome Institute (JGI-PGF)"/>
            <person name="Lucas S."/>
            <person name="Han J."/>
            <person name="Lapidus A."/>
            <person name="Bruce D."/>
            <person name="Goodwin L."/>
            <person name="Pitluck S."/>
            <person name="Peters L."/>
            <person name="Kyrpides N."/>
            <person name="Mavromatis K."/>
            <person name="Ivanova N."/>
            <person name="Ovchinnikova G."/>
            <person name="Pagani I."/>
            <person name="Daligault H."/>
            <person name="Detter J.C."/>
            <person name="Han C."/>
            <person name="Land M."/>
            <person name="Hauser L."/>
            <person name="Markowitz V."/>
            <person name="Cheng J.-F."/>
            <person name="Hugenholtz P."/>
            <person name="Woyke T."/>
            <person name="Wu D."/>
            <person name="Verbarg S."/>
            <person name="Frueling A."/>
            <person name="Brambilla E."/>
            <person name="Klenk H.-P."/>
            <person name="Eisen J.A."/>
        </authorList>
    </citation>
    <scope>NUCLEOTIDE SEQUENCE</scope>
    <source>
        <strain>DSM 1100</strain>
    </source>
</reference>
<dbReference type="Gene3D" id="1.25.40.10">
    <property type="entry name" value="Tetratricopeptide repeat domain"/>
    <property type="match status" value="1"/>
</dbReference>
<sequence>MIRFISIFLLLFLLPMVRTNGCGIYFFHDEYRIAWFNPTLIQDPTLYPFHLNFNIEFQYPADPELQDYRRNCREWAAYLGSEVRESDVLKILYKIGPERFLNALDANELDARFHKNTFIQKLLQPENAEALAYLTLAMRAEFAHFSAADPWGLDDADFDFFDQITPLIRQAEQKVKTLTDPFLKRRYAYQLVVQYRYAENTEECSRYCDEYFEWENAESVLVPWAQFHKAESMASKGDKVEATYLLSKVFDHCESKKIRVYQMFDRDILEDVLRLAKTAHEKAVIQAIDAYMQPGRALDNVKKIAALDPSSRYLPQLLTREINKLEDWMLTPQVTFFEGGIPNYDFDDEEKEENFMPGESKALLEKEIPYLKKNLAKDKVYLREMSGLLETLLKNPGFKQHDFAHLAAAHLYYLDNQAAPAAGHLDQVRDDKNPVVQLQKNLIKLLILPDQVDIRFPEAKDEIARALARVKEYAAYGEKSLRMYPKLMLYFSRLYQQKGDAMTAGLFYNHGYRIPKNGYQSESEYYQKISYFDRFAKLEEVEALITLRQKENPTALEKLLLAPLNPLENTYSQGWYNEDEAAKVLEAVPSLEQLYELKGTLAFRQNRLEEALAAFEHLPDAYWNDTYAFKYHLAQEPFATVKTYPWQGETLKLYNKKAILKRMIELQKQAEQAGPQQAEACYLLGNAYYNFTYWGQNWMMFSYGQSVAELTKSLYTSFENFTFMPNGKTYFKEYYQLSRAQAYYQKAYQAKPDAELAARITFMLGTCDKYAHHDWDRDYWEDEDEKDPYISPFFDTFRDQFGNSAAYRECLSDCPELADYFKK</sequence>
<evidence type="ECO:0000313" key="1">
    <source>
        <dbReference type="EMBL" id="AEE49818.1"/>
    </source>
</evidence>